<dbReference type="PANTHER" id="PTHR43415">
    <property type="entry name" value="SPERMIDINE N(1)-ACETYLTRANSFERASE"/>
    <property type="match status" value="1"/>
</dbReference>
<dbReference type="InParanoid" id="A0A1I5ID03"/>
<evidence type="ECO:0000313" key="3">
    <source>
        <dbReference type="Proteomes" id="UP000183413"/>
    </source>
</evidence>
<dbReference type="EMBL" id="FOVH01000007">
    <property type="protein sequence ID" value="SFO58465.1"/>
    <property type="molecule type" value="Genomic_DNA"/>
</dbReference>
<dbReference type="GO" id="GO:0016747">
    <property type="term" value="F:acyltransferase activity, transferring groups other than amino-acyl groups"/>
    <property type="evidence" value="ECO:0007669"/>
    <property type="project" value="InterPro"/>
</dbReference>
<dbReference type="SUPFAM" id="SSF55729">
    <property type="entry name" value="Acyl-CoA N-acyltransferases (Nat)"/>
    <property type="match status" value="1"/>
</dbReference>
<dbReference type="InterPro" id="IPR016181">
    <property type="entry name" value="Acyl_CoA_acyltransferase"/>
</dbReference>
<dbReference type="RefSeq" id="WP_075022009.1">
    <property type="nucleotide sequence ID" value="NZ_FOVH01000007.1"/>
</dbReference>
<dbReference type="PROSITE" id="PS51186">
    <property type="entry name" value="GNAT"/>
    <property type="match status" value="1"/>
</dbReference>
<dbReference type="STRING" id="1993.SAMN04489713_107272"/>
<gene>
    <name evidence="2" type="ORF">SAMN04489713_107272</name>
</gene>
<dbReference type="Pfam" id="PF13302">
    <property type="entry name" value="Acetyltransf_3"/>
    <property type="match status" value="1"/>
</dbReference>
<dbReference type="Gene3D" id="3.40.630.30">
    <property type="match status" value="1"/>
</dbReference>
<feature type="domain" description="N-acetyltransferase" evidence="1">
    <location>
        <begin position="7"/>
        <end position="164"/>
    </location>
</feature>
<keyword evidence="2" id="KW-0808">Transferase</keyword>
<proteinExistence type="predicted"/>
<dbReference type="Proteomes" id="UP000183413">
    <property type="component" value="Unassembled WGS sequence"/>
</dbReference>
<sequence length="202" mass="22905">MKADYSVALTPIFEDDYELLSTWSSSPSWVYASGTRQFMSPSEFKEFTKQVKDTFLIVRTREGQAIGTVSYRNIGAPGNFVVGSMIGDAEMWGMGFGVESVMLLVDILFNSKNAHRVEFTCGLYNKGAIHNFCSGFMQIEGILRDYHFIDGTYYDAVIGSILRDEYYSMMPASETVPTEEKDEARKLLDEYLESHPITLRQE</sequence>
<dbReference type="eggNOG" id="COG1670">
    <property type="taxonomic scope" value="Bacteria"/>
</dbReference>
<organism evidence="2 3">
    <name type="scientific">Actinomadura madurae</name>
    <dbReference type="NCBI Taxonomy" id="1993"/>
    <lineage>
        <taxon>Bacteria</taxon>
        <taxon>Bacillati</taxon>
        <taxon>Actinomycetota</taxon>
        <taxon>Actinomycetes</taxon>
        <taxon>Streptosporangiales</taxon>
        <taxon>Thermomonosporaceae</taxon>
        <taxon>Actinomadura</taxon>
    </lineage>
</organism>
<evidence type="ECO:0000313" key="2">
    <source>
        <dbReference type="EMBL" id="SFO58465.1"/>
    </source>
</evidence>
<keyword evidence="3" id="KW-1185">Reference proteome</keyword>
<name>A0A1I5ID03_9ACTN</name>
<reference evidence="2 3" key="1">
    <citation type="submission" date="2016-10" db="EMBL/GenBank/DDBJ databases">
        <authorList>
            <person name="de Groot N.N."/>
        </authorList>
    </citation>
    <scope>NUCLEOTIDE SEQUENCE [LARGE SCALE GENOMIC DNA]</scope>
    <source>
        <strain evidence="2 3">DSM 43067</strain>
    </source>
</reference>
<dbReference type="PANTHER" id="PTHR43415:SF3">
    <property type="entry name" value="GNAT-FAMILY ACETYLTRANSFERASE"/>
    <property type="match status" value="1"/>
</dbReference>
<dbReference type="InterPro" id="IPR000182">
    <property type="entry name" value="GNAT_dom"/>
</dbReference>
<evidence type="ECO:0000259" key="1">
    <source>
        <dbReference type="PROSITE" id="PS51186"/>
    </source>
</evidence>
<protein>
    <submittedName>
        <fullName evidence="2">Protein N-acetyltransferase, RimJ/RimL family</fullName>
    </submittedName>
</protein>
<dbReference type="AlphaFoldDB" id="A0A1I5ID03"/>
<accession>A0A1I5ID03</accession>